<dbReference type="Proteomes" id="UP000008698">
    <property type="component" value="Unassembled WGS sequence"/>
</dbReference>
<dbReference type="HOGENOM" id="CLU_2086614_0_0_1"/>
<sequence length="117" mass="12731">MRPFPPSWRPSNSRAFPTSTAASVFPTATPSTSTFTTLLMIPRRSSFAPTPLVPRGVVSAQPAAPAVTMCEVFNRELFERKLRTLAASAPEGGKLIAYVTAKAFFDLQRGTQLHSVY</sequence>
<reference evidence="2" key="1">
    <citation type="journal article" date="2011" name="PLoS Pathog.">
        <title>Comparative genomics yields insights into niche adaptation of plant vascular wilt pathogens.</title>
        <authorList>
            <person name="Klosterman S.J."/>
            <person name="Subbarao K.V."/>
            <person name="Kang S."/>
            <person name="Veronese P."/>
            <person name="Gold S.E."/>
            <person name="Thomma B.P.H.J."/>
            <person name="Chen Z."/>
            <person name="Henrissat B."/>
            <person name="Lee Y.-H."/>
            <person name="Park J."/>
            <person name="Garcia-Pedrajas M.D."/>
            <person name="Barbara D.J."/>
            <person name="Anchieta A."/>
            <person name="de Jonge R."/>
            <person name="Santhanam P."/>
            <person name="Maruthachalam K."/>
            <person name="Atallah Z."/>
            <person name="Amyotte S.G."/>
            <person name="Paz Z."/>
            <person name="Inderbitzin P."/>
            <person name="Hayes R.J."/>
            <person name="Heiman D.I."/>
            <person name="Young S."/>
            <person name="Zeng Q."/>
            <person name="Engels R."/>
            <person name="Galagan J."/>
            <person name="Cuomo C.A."/>
            <person name="Dobinson K.F."/>
            <person name="Ma L.-J."/>
        </authorList>
    </citation>
    <scope>NUCLEOTIDE SEQUENCE [LARGE SCALE GENOMIC DNA]</scope>
    <source>
        <strain evidence="2">VaMs.102 / ATCC MYA-4576 / FGSC 10136</strain>
    </source>
</reference>
<dbReference type="RefSeq" id="XP_003009132.1">
    <property type="nucleotide sequence ID" value="XM_003009086.1"/>
</dbReference>
<evidence type="ECO:0000313" key="2">
    <source>
        <dbReference type="Proteomes" id="UP000008698"/>
    </source>
</evidence>
<proteinExistence type="predicted"/>
<dbReference type="EMBL" id="DS985214">
    <property type="protein sequence ID" value="EEY14706.1"/>
    <property type="molecule type" value="Genomic_DNA"/>
</dbReference>
<organism evidence="2">
    <name type="scientific">Verticillium alfalfae (strain VaMs.102 / ATCC MYA-4576 / FGSC 10136)</name>
    <name type="common">Verticillium wilt of alfalfa</name>
    <name type="synonym">Verticillium albo-atrum</name>
    <dbReference type="NCBI Taxonomy" id="526221"/>
    <lineage>
        <taxon>Eukaryota</taxon>
        <taxon>Fungi</taxon>
        <taxon>Dikarya</taxon>
        <taxon>Ascomycota</taxon>
        <taxon>Pezizomycotina</taxon>
        <taxon>Sordariomycetes</taxon>
        <taxon>Hypocreomycetidae</taxon>
        <taxon>Glomerellales</taxon>
        <taxon>Plectosphaerellaceae</taxon>
        <taxon>Verticillium</taxon>
    </lineage>
</organism>
<evidence type="ECO:0000313" key="1">
    <source>
        <dbReference type="EMBL" id="EEY14706.1"/>
    </source>
</evidence>
<keyword evidence="2" id="KW-1185">Reference proteome</keyword>
<accession>C9S7C1</accession>
<dbReference type="AlphaFoldDB" id="C9S7C1"/>
<dbReference type="GeneID" id="9530706"/>
<dbReference type="KEGG" id="val:VDBG_00814"/>
<gene>
    <name evidence="1" type="ORF">VDBG_00814</name>
</gene>
<name>C9S7C1_VERA1</name>
<dbReference type="OrthoDB" id="4857343at2759"/>
<protein>
    <submittedName>
        <fullName evidence="1">Predicted protein</fullName>
    </submittedName>
</protein>